<keyword evidence="1" id="KW-1133">Transmembrane helix</keyword>
<reference evidence="2 3" key="1">
    <citation type="journal article" date="2015" name="Stand. Genomic Sci.">
        <title>Genomic Encyclopedia of Bacterial and Archaeal Type Strains, Phase III: the genomes of soil and plant-associated and newly described type strains.</title>
        <authorList>
            <person name="Whitman W.B."/>
            <person name="Woyke T."/>
            <person name="Klenk H.P."/>
            <person name="Zhou Y."/>
            <person name="Lilburn T.G."/>
            <person name="Beck B.J."/>
            <person name="De Vos P."/>
            <person name="Vandamme P."/>
            <person name="Eisen J.A."/>
            <person name="Garrity G."/>
            <person name="Hugenholtz P."/>
            <person name="Kyrpides N.C."/>
        </authorList>
    </citation>
    <scope>NUCLEOTIDE SEQUENCE [LARGE SCALE GENOMIC DNA]</scope>
    <source>
        <strain evidence="2 3">A3</strain>
    </source>
</reference>
<feature type="transmembrane region" description="Helical" evidence="1">
    <location>
        <begin position="78"/>
        <end position="100"/>
    </location>
</feature>
<feature type="transmembrane region" description="Helical" evidence="1">
    <location>
        <begin position="155"/>
        <end position="174"/>
    </location>
</feature>
<dbReference type="InterPro" id="IPR018688">
    <property type="entry name" value="PpoB2-like"/>
</dbReference>
<feature type="transmembrane region" description="Helical" evidence="1">
    <location>
        <begin position="121"/>
        <end position="143"/>
    </location>
</feature>
<feature type="transmembrane region" description="Helical" evidence="1">
    <location>
        <begin position="28"/>
        <end position="52"/>
    </location>
</feature>
<dbReference type="Proteomes" id="UP000294862">
    <property type="component" value="Unassembled WGS sequence"/>
</dbReference>
<proteinExistence type="predicted"/>
<organism evidence="2 3">
    <name type="scientific">Dokdonella fugitiva</name>
    <dbReference type="NCBI Taxonomy" id="328517"/>
    <lineage>
        <taxon>Bacteria</taxon>
        <taxon>Pseudomonadati</taxon>
        <taxon>Pseudomonadota</taxon>
        <taxon>Gammaproteobacteria</taxon>
        <taxon>Lysobacterales</taxon>
        <taxon>Rhodanobacteraceae</taxon>
        <taxon>Dokdonella</taxon>
    </lineage>
</organism>
<sequence>MLRLTRAIAGADRDAPQCAHPGRAGMRFAAGIALLFAAAVAVTVLGCAAMAAQAQPMPGGWALSTAAMPMCGQGVPGAVHAFAVMWLAMMVAMMLPSLAPTLWRYRSMLDCARVRHADRRVAVAAAGYFATWLLVGIALGVLGDAAGAALLRRPAWSGAMPVVGGAVVLLAGVAQFSGWKQRHLAWCTAAFTPDDCVVRVLDAWRSGVRLGLHCNAACANLTAVLLVFGLMDLRAMLLVTAAITAERLAPCAAQARKGVGIALVGVGAGLLVQALR</sequence>
<evidence type="ECO:0000313" key="3">
    <source>
        <dbReference type="Proteomes" id="UP000294862"/>
    </source>
</evidence>
<name>A0A4R2I2F3_9GAMM</name>
<accession>A0A4R2I2F3</accession>
<dbReference type="RefSeq" id="WP_199222792.1">
    <property type="nucleotide sequence ID" value="NZ_SLWQ01000008.1"/>
</dbReference>
<gene>
    <name evidence="2" type="ORF">EV148_108111</name>
</gene>
<keyword evidence="1" id="KW-0812">Transmembrane</keyword>
<evidence type="ECO:0000313" key="2">
    <source>
        <dbReference type="EMBL" id="TCO38273.1"/>
    </source>
</evidence>
<protein>
    <submittedName>
        <fullName evidence="2">Putative metal-binding membrane protein</fullName>
    </submittedName>
</protein>
<dbReference type="AlphaFoldDB" id="A0A4R2I2F3"/>
<dbReference type="EMBL" id="SLWQ01000008">
    <property type="protein sequence ID" value="TCO38273.1"/>
    <property type="molecule type" value="Genomic_DNA"/>
</dbReference>
<keyword evidence="1" id="KW-0472">Membrane</keyword>
<keyword evidence="3" id="KW-1185">Reference proteome</keyword>
<comment type="caution">
    <text evidence="2">The sequence shown here is derived from an EMBL/GenBank/DDBJ whole genome shotgun (WGS) entry which is preliminary data.</text>
</comment>
<dbReference type="Pfam" id="PF09948">
    <property type="entry name" value="PpoB2"/>
    <property type="match status" value="1"/>
</dbReference>
<evidence type="ECO:0000256" key="1">
    <source>
        <dbReference type="SAM" id="Phobius"/>
    </source>
</evidence>